<protein>
    <submittedName>
        <fullName evidence="1">Uncharacterized protein</fullName>
    </submittedName>
</protein>
<gene>
    <name evidence="1" type="ORF">IAC44_02875</name>
</gene>
<dbReference type="Proteomes" id="UP000824161">
    <property type="component" value="Unassembled WGS sequence"/>
</dbReference>
<reference evidence="1" key="1">
    <citation type="submission" date="2020-10" db="EMBL/GenBank/DDBJ databases">
        <authorList>
            <person name="Gilroy R."/>
        </authorList>
    </citation>
    <scope>NUCLEOTIDE SEQUENCE</scope>
    <source>
        <strain evidence="1">1383</strain>
    </source>
</reference>
<evidence type="ECO:0000313" key="1">
    <source>
        <dbReference type="EMBL" id="HIT97759.1"/>
    </source>
</evidence>
<name>A0A9D1KTU8_9FLAO</name>
<dbReference type="AlphaFoldDB" id="A0A9D1KTU8"/>
<reference evidence="1" key="2">
    <citation type="journal article" date="2021" name="PeerJ">
        <title>Extensive microbial diversity within the chicken gut microbiome revealed by metagenomics and culture.</title>
        <authorList>
            <person name="Gilroy R."/>
            <person name="Ravi A."/>
            <person name="Getino M."/>
            <person name="Pursley I."/>
            <person name="Horton D.L."/>
            <person name="Alikhan N.F."/>
            <person name="Baker D."/>
            <person name="Gharbi K."/>
            <person name="Hall N."/>
            <person name="Watson M."/>
            <person name="Adriaenssens E.M."/>
            <person name="Foster-Nyarko E."/>
            <person name="Jarju S."/>
            <person name="Secka A."/>
            <person name="Antonio M."/>
            <person name="Oren A."/>
            <person name="Chaudhuri R.R."/>
            <person name="La Ragione R."/>
            <person name="Hildebrand F."/>
            <person name="Pallen M.J."/>
        </authorList>
    </citation>
    <scope>NUCLEOTIDE SEQUENCE</scope>
    <source>
        <strain evidence="1">1383</strain>
    </source>
</reference>
<dbReference type="EMBL" id="DVLY01000065">
    <property type="protein sequence ID" value="HIT97759.1"/>
    <property type="molecule type" value="Genomic_DNA"/>
</dbReference>
<evidence type="ECO:0000313" key="2">
    <source>
        <dbReference type="Proteomes" id="UP000824161"/>
    </source>
</evidence>
<organism evidence="1 2">
    <name type="scientific">Candidatus Merdimorpha stercoravium</name>
    <dbReference type="NCBI Taxonomy" id="2840863"/>
    <lineage>
        <taxon>Bacteria</taxon>
        <taxon>Pseudomonadati</taxon>
        <taxon>Bacteroidota</taxon>
        <taxon>Flavobacteriia</taxon>
        <taxon>Flavobacteriales</taxon>
        <taxon>Candidatus Merdimorpha</taxon>
    </lineage>
</organism>
<sequence>MMFDLYPDILTVIPPGDATTDPSGDYDPAPVQETEYAICRAVRNGSGQVVRLQGGTEYRFSYVLYLPAGTPALKLGTPVRVYSRQGNERVASGCVADFVSGPLGCKLWI</sequence>
<accession>A0A9D1KTU8</accession>
<comment type="caution">
    <text evidence="1">The sequence shown here is derived from an EMBL/GenBank/DDBJ whole genome shotgun (WGS) entry which is preliminary data.</text>
</comment>
<proteinExistence type="predicted"/>